<evidence type="ECO:0000256" key="1">
    <source>
        <dbReference type="SAM" id="MobiDB-lite"/>
    </source>
</evidence>
<feature type="region of interest" description="Disordered" evidence="1">
    <location>
        <begin position="121"/>
        <end position="168"/>
    </location>
</feature>
<dbReference type="Proteomes" id="UP001652620">
    <property type="component" value="Chromosome 5"/>
</dbReference>
<sequence>MAENKKRIFWTTSDESELIDLWRERAQDLRHAKRNLHIYTDISVQMEHKFTPKEVHVKIRNLTQRYREEKKKVGPSGSSEWKLFDAVQQIIELKAANNAETNELFDFVDTSSSTFLPFLSTTPTESPVPIPPAVSLSEPLCSQAMPPSSSQSLSSLDSSSTSAAGTATRKRNYKGEILKMAKEQNDLLKAVVEVGKELTERLVDAIERQNNTTQEFLAIMKSILEKM</sequence>
<organism evidence="3 4">
    <name type="scientific">Bactrocera dorsalis</name>
    <name type="common">Oriental fruit fly</name>
    <name type="synonym">Dacus dorsalis</name>
    <dbReference type="NCBI Taxonomy" id="27457"/>
    <lineage>
        <taxon>Eukaryota</taxon>
        <taxon>Metazoa</taxon>
        <taxon>Ecdysozoa</taxon>
        <taxon>Arthropoda</taxon>
        <taxon>Hexapoda</taxon>
        <taxon>Insecta</taxon>
        <taxon>Pterygota</taxon>
        <taxon>Neoptera</taxon>
        <taxon>Endopterygota</taxon>
        <taxon>Diptera</taxon>
        <taxon>Brachycera</taxon>
        <taxon>Muscomorpha</taxon>
        <taxon>Tephritoidea</taxon>
        <taxon>Tephritidae</taxon>
        <taxon>Bactrocera</taxon>
        <taxon>Bactrocera</taxon>
    </lineage>
</organism>
<accession>A0A6I9UZI0</accession>
<dbReference type="PANTHER" id="PTHR22666">
    <property type="entry name" value="MYB_SANT-LIKE DNA-BINDING DOMAIN-CONTAINING PROTEIN 1"/>
    <property type="match status" value="1"/>
</dbReference>
<reference evidence="4" key="1">
    <citation type="submission" date="2025-08" db="UniProtKB">
        <authorList>
            <consortium name="RefSeq"/>
        </authorList>
    </citation>
    <scope>IDENTIFICATION</scope>
    <source>
        <tissue evidence="4">Adult</tissue>
    </source>
</reference>
<protein>
    <submittedName>
        <fullName evidence="4">Uncharacterized protein LOC105224859</fullName>
    </submittedName>
</protein>
<dbReference type="RefSeq" id="XP_011201383.2">
    <property type="nucleotide sequence ID" value="XM_011203081.3"/>
</dbReference>
<dbReference type="Gene3D" id="1.10.10.60">
    <property type="entry name" value="Homeodomain-like"/>
    <property type="match status" value="1"/>
</dbReference>
<dbReference type="KEGG" id="bdr:105224859"/>
<dbReference type="Pfam" id="PF13837">
    <property type="entry name" value="Myb_DNA-bind_4"/>
    <property type="match status" value="1"/>
</dbReference>
<evidence type="ECO:0000313" key="4">
    <source>
        <dbReference type="RefSeq" id="XP_011201383.2"/>
    </source>
</evidence>
<feature type="domain" description="Myb/SANT-like DNA-binding" evidence="2">
    <location>
        <begin position="9"/>
        <end position="90"/>
    </location>
</feature>
<name>A0A6I9UZI0_BACDO</name>
<evidence type="ECO:0000313" key="3">
    <source>
        <dbReference type="Proteomes" id="UP001652620"/>
    </source>
</evidence>
<dbReference type="InterPro" id="IPR044822">
    <property type="entry name" value="Myb_DNA-bind_4"/>
</dbReference>
<dbReference type="InterPro" id="IPR026095">
    <property type="entry name" value="Myb/SANT-like_DNA-bd_dom_prot"/>
</dbReference>
<dbReference type="GO" id="GO:0045893">
    <property type="term" value="P:positive regulation of DNA-templated transcription"/>
    <property type="evidence" value="ECO:0007669"/>
    <property type="project" value="TreeGrafter"/>
</dbReference>
<dbReference type="OrthoDB" id="691673at2759"/>
<gene>
    <name evidence="4" type="primary">LOC105224859</name>
</gene>
<dbReference type="AlphaFoldDB" id="A0A6I9UZI0"/>
<dbReference type="PANTHER" id="PTHR22666:SF3">
    <property type="entry name" value="MYB_SANT-LIKE DNA-BINDING DOMAIN-CONTAINING PROTEIN 1"/>
    <property type="match status" value="1"/>
</dbReference>
<dbReference type="GeneID" id="105224859"/>
<evidence type="ECO:0000259" key="2">
    <source>
        <dbReference type="Pfam" id="PF13837"/>
    </source>
</evidence>
<proteinExistence type="predicted"/>
<dbReference type="GO" id="GO:0016604">
    <property type="term" value="C:nuclear body"/>
    <property type="evidence" value="ECO:0007669"/>
    <property type="project" value="TreeGrafter"/>
</dbReference>
<keyword evidence="3" id="KW-1185">Reference proteome</keyword>
<feature type="compositionally biased region" description="Low complexity" evidence="1">
    <location>
        <begin position="142"/>
        <end position="163"/>
    </location>
</feature>
<dbReference type="InParanoid" id="A0A6I9UZI0"/>